<protein>
    <submittedName>
        <fullName evidence="2">Uncharacterized protein</fullName>
    </submittedName>
</protein>
<reference evidence="2 3" key="1">
    <citation type="submission" date="2008-10" db="EMBL/GenBank/DDBJ databases">
        <title>Draft genome sequence of Providencia alcalifaciens (DSM 30120).</title>
        <authorList>
            <person name="Sudarsanam P."/>
            <person name="Ley R."/>
            <person name="Guruge J."/>
            <person name="Turnbaugh P.J."/>
            <person name="Mahowald M."/>
            <person name="Liep D."/>
            <person name="Gordon J."/>
        </authorList>
    </citation>
    <scope>NUCLEOTIDE SEQUENCE [LARGE SCALE GENOMIC DNA]</scope>
    <source>
        <strain evidence="2 3">DSM 30120</strain>
    </source>
</reference>
<name>B6XF32_9GAMM</name>
<feature type="compositionally biased region" description="Polar residues" evidence="1">
    <location>
        <begin position="26"/>
        <end position="47"/>
    </location>
</feature>
<reference evidence="2 3" key="2">
    <citation type="submission" date="2008-10" db="EMBL/GenBank/DDBJ databases">
        <authorList>
            <person name="Fulton L."/>
            <person name="Clifton S."/>
            <person name="Fulton B."/>
            <person name="Xu J."/>
            <person name="Minx P."/>
            <person name="Pepin K.H."/>
            <person name="Johnson M."/>
            <person name="Bhonagiri V."/>
            <person name="Nash W.E."/>
            <person name="Mardis E.R."/>
            <person name="Wilson R.K."/>
        </authorList>
    </citation>
    <scope>NUCLEOTIDE SEQUENCE [LARGE SCALE GENOMIC DNA]</scope>
    <source>
        <strain evidence="2 3">DSM 30120</strain>
    </source>
</reference>
<feature type="region of interest" description="Disordered" evidence="1">
    <location>
        <begin position="24"/>
        <end position="47"/>
    </location>
</feature>
<sequence>MITGLVKLRGVKSKIEREADIADSKMATNTDKNQRTSYCSDISSSQF</sequence>
<evidence type="ECO:0000313" key="2">
    <source>
        <dbReference type="EMBL" id="EEB46120.1"/>
    </source>
</evidence>
<accession>B6XF32</accession>
<organism evidence="2 3">
    <name type="scientific">Providencia alcalifaciens DSM 30120</name>
    <dbReference type="NCBI Taxonomy" id="520999"/>
    <lineage>
        <taxon>Bacteria</taxon>
        <taxon>Pseudomonadati</taxon>
        <taxon>Pseudomonadota</taxon>
        <taxon>Gammaproteobacteria</taxon>
        <taxon>Enterobacterales</taxon>
        <taxon>Morganellaceae</taxon>
        <taxon>Providencia</taxon>
    </lineage>
</organism>
<proteinExistence type="predicted"/>
<dbReference type="AlphaFoldDB" id="B6XF32"/>
<evidence type="ECO:0000256" key="1">
    <source>
        <dbReference type="SAM" id="MobiDB-lite"/>
    </source>
</evidence>
<comment type="caution">
    <text evidence="2">The sequence shown here is derived from an EMBL/GenBank/DDBJ whole genome shotgun (WGS) entry which is preliminary data.</text>
</comment>
<dbReference type="EMBL" id="ABXW01000046">
    <property type="protein sequence ID" value="EEB46120.1"/>
    <property type="molecule type" value="Genomic_DNA"/>
</dbReference>
<dbReference type="Proteomes" id="UP000003729">
    <property type="component" value="Unassembled WGS sequence"/>
</dbReference>
<evidence type="ECO:0000313" key="3">
    <source>
        <dbReference type="Proteomes" id="UP000003729"/>
    </source>
</evidence>
<gene>
    <name evidence="2" type="ORF">PROVALCAL_01963</name>
</gene>